<dbReference type="InterPro" id="IPR011021">
    <property type="entry name" value="Arrestin-like_N"/>
</dbReference>
<dbReference type="Pfam" id="PF02752">
    <property type="entry name" value="Arrestin_C"/>
    <property type="match status" value="1"/>
</dbReference>
<dbReference type="InterPro" id="IPR011022">
    <property type="entry name" value="Arrestin_C-like"/>
</dbReference>
<dbReference type="InterPro" id="IPR014752">
    <property type="entry name" value="Arrestin-like_C"/>
</dbReference>
<dbReference type="InterPro" id="IPR014756">
    <property type="entry name" value="Ig_E-set"/>
</dbReference>
<sequence>MKHSPLEITLQDKFLVLHGSSTEAAGAVLRGSVILRLKEAVKLRSLVLKLRGKVDVKWSSAAGPKPDVYHIKKTVLSSSLTILEPQEHFHTLPAGETKYEFEFPFNGDLPETVHTDQGHIYYTLKAVAERSFLLRNIIAKKDVLVKRFSSINNVEDIEPITLMRIFNSDAACHVFVPKKAYGMGETFPIKFKLNPFMDNIHVTRVSCRLTQKVSYGSPNTDKVRSVKQWREIASEQLEGNQLILPVKIPTQGIFFHACDTDYIRTEHEMALKIDFDVNGKQEIGYIRFPFTVAAESSDEFFDVLPPYVPYSSNRMSLVLSPSAGNPCTVEQVENELPSYENIFEIESSPMVFPIKN</sequence>
<organism evidence="3 4">
    <name type="scientific">Basidiobolus ranarum</name>
    <dbReference type="NCBI Taxonomy" id="34480"/>
    <lineage>
        <taxon>Eukaryota</taxon>
        <taxon>Fungi</taxon>
        <taxon>Fungi incertae sedis</taxon>
        <taxon>Zoopagomycota</taxon>
        <taxon>Entomophthoromycotina</taxon>
        <taxon>Basidiobolomycetes</taxon>
        <taxon>Basidiobolales</taxon>
        <taxon>Basidiobolaceae</taxon>
        <taxon>Basidiobolus</taxon>
    </lineage>
</organism>
<name>A0ABR2VS50_9FUNG</name>
<dbReference type="EMBL" id="JASJQH010008040">
    <property type="protein sequence ID" value="KAK9695736.1"/>
    <property type="molecule type" value="Genomic_DNA"/>
</dbReference>
<gene>
    <name evidence="3" type="ORF">K7432_012812</name>
</gene>
<dbReference type="PANTHER" id="PTHR11188">
    <property type="entry name" value="ARRESTIN DOMAIN CONTAINING PROTEIN"/>
    <property type="match status" value="1"/>
</dbReference>
<dbReference type="PANTHER" id="PTHR11188:SF17">
    <property type="entry name" value="FI21816P1"/>
    <property type="match status" value="1"/>
</dbReference>
<dbReference type="Proteomes" id="UP001479436">
    <property type="component" value="Unassembled WGS sequence"/>
</dbReference>
<reference evidence="3 4" key="1">
    <citation type="submission" date="2023-04" db="EMBL/GenBank/DDBJ databases">
        <title>Genome of Basidiobolus ranarum AG-B5.</title>
        <authorList>
            <person name="Stajich J.E."/>
            <person name="Carter-House D."/>
            <person name="Gryganskyi A."/>
        </authorList>
    </citation>
    <scope>NUCLEOTIDE SEQUENCE [LARGE SCALE GENOMIC DNA]</scope>
    <source>
        <strain evidence="3 4">AG-B5</strain>
    </source>
</reference>
<evidence type="ECO:0000313" key="3">
    <source>
        <dbReference type="EMBL" id="KAK9695736.1"/>
    </source>
</evidence>
<comment type="caution">
    <text evidence="3">The sequence shown here is derived from an EMBL/GenBank/DDBJ whole genome shotgun (WGS) entry which is preliminary data.</text>
</comment>
<dbReference type="InterPro" id="IPR050357">
    <property type="entry name" value="Arrestin_domain-protein"/>
</dbReference>
<accession>A0ABR2VS50</accession>
<evidence type="ECO:0000259" key="1">
    <source>
        <dbReference type="Pfam" id="PF00339"/>
    </source>
</evidence>
<dbReference type="Gene3D" id="2.60.40.640">
    <property type="match status" value="1"/>
</dbReference>
<feature type="domain" description="Arrestin-like N-terminal" evidence="1">
    <location>
        <begin position="25"/>
        <end position="132"/>
    </location>
</feature>
<dbReference type="SUPFAM" id="SSF81296">
    <property type="entry name" value="E set domains"/>
    <property type="match status" value="1"/>
</dbReference>
<evidence type="ECO:0000259" key="2">
    <source>
        <dbReference type="Pfam" id="PF02752"/>
    </source>
</evidence>
<evidence type="ECO:0008006" key="5">
    <source>
        <dbReference type="Google" id="ProtNLM"/>
    </source>
</evidence>
<evidence type="ECO:0000313" key="4">
    <source>
        <dbReference type="Proteomes" id="UP001479436"/>
    </source>
</evidence>
<keyword evidence="4" id="KW-1185">Reference proteome</keyword>
<dbReference type="Pfam" id="PF00339">
    <property type="entry name" value="Arrestin_N"/>
    <property type="match status" value="1"/>
</dbReference>
<proteinExistence type="predicted"/>
<feature type="domain" description="Arrestin C-terminal-like" evidence="2">
    <location>
        <begin position="173"/>
        <end position="292"/>
    </location>
</feature>
<protein>
    <recommendedName>
        <fullName evidence="5">Arrestin C-terminal-like domain-containing protein</fullName>
    </recommendedName>
</protein>